<keyword evidence="1" id="KW-0175">Coiled coil</keyword>
<dbReference type="EnsemblPlants" id="PGSC0003DMT400093821">
    <property type="protein sequence ID" value="PGSC0003DMT400093821"/>
    <property type="gene ID" value="PGSC0003DMG400043392"/>
</dbReference>
<organism evidence="2 3">
    <name type="scientific">Solanum tuberosum</name>
    <name type="common">Potato</name>
    <dbReference type="NCBI Taxonomy" id="4113"/>
    <lineage>
        <taxon>Eukaryota</taxon>
        <taxon>Viridiplantae</taxon>
        <taxon>Streptophyta</taxon>
        <taxon>Embryophyta</taxon>
        <taxon>Tracheophyta</taxon>
        <taxon>Spermatophyta</taxon>
        <taxon>Magnoliopsida</taxon>
        <taxon>eudicotyledons</taxon>
        <taxon>Gunneridae</taxon>
        <taxon>Pentapetalae</taxon>
        <taxon>asterids</taxon>
        <taxon>lamiids</taxon>
        <taxon>Solanales</taxon>
        <taxon>Solanaceae</taxon>
        <taxon>Solanoideae</taxon>
        <taxon>Solaneae</taxon>
        <taxon>Solanum</taxon>
    </lineage>
</organism>
<dbReference type="Gramene" id="PGSC0003DMT400093821">
    <property type="protein sequence ID" value="PGSC0003DMT400093821"/>
    <property type="gene ID" value="PGSC0003DMG400043392"/>
</dbReference>
<dbReference type="PaxDb" id="4113-PGSC0003DMT400093821"/>
<protein>
    <submittedName>
        <fullName evidence="2">Uncharacterized protein</fullName>
    </submittedName>
</protein>
<dbReference type="HOGENOM" id="CLU_2077250_0_0_1"/>
<sequence length="118" mass="13495">MSGGREKYPYETVTKFLDLVGKTNKYNEKDQQLIILLGQMDNLTQKIEELEVMSKEKIQDEKFVKKYRMNDTSPTGESPTRLATATKNALWILTVIEGPVKLGEIDEQSADRRVAKQT</sequence>
<evidence type="ECO:0000256" key="1">
    <source>
        <dbReference type="SAM" id="Coils"/>
    </source>
</evidence>
<evidence type="ECO:0000313" key="2">
    <source>
        <dbReference type="EnsemblPlants" id="PGSC0003DMT400093821"/>
    </source>
</evidence>
<evidence type="ECO:0000313" key="3">
    <source>
        <dbReference type="Proteomes" id="UP000011115"/>
    </source>
</evidence>
<name>M1DSS6_SOLTU</name>
<accession>M1DSS6</accession>
<dbReference type="Proteomes" id="UP000011115">
    <property type="component" value="Unassembled WGS sequence"/>
</dbReference>
<reference evidence="2" key="2">
    <citation type="submission" date="2015-06" db="UniProtKB">
        <authorList>
            <consortium name="EnsemblPlants"/>
        </authorList>
    </citation>
    <scope>IDENTIFICATION</scope>
    <source>
        <strain evidence="2">DM1-3 516 R44</strain>
    </source>
</reference>
<reference evidence="3" key="1">
    <citation type="journal article" date="2011" name="Nature">
        <title>Genome sequence and analysis of the tuber crop potato.</title>
        <authorList>
            <consortium name="The Potato Genome Sequencing Consortium"/>
        </authorList>
    </citation>
    <scope>NUCLEOTIDE SEQUENCE [LARGE SCALE GENOMIC DNA]</scope>
    <source>
        <strain evidence="3">cv. DM1-3 516 R44</strain>
    </source>
</reference>
<feature type="coiled-coil region" evidence="1">
    <location>
        <begin position="33"/>
        <end position="60"/>
    </location>
</feature>
<proteinExistence type="predicted"/>
<keyword evidence="3" id="KW-1185">Reference proteome</keyword>
<dbReference type="InParanoid" id="M1DSS6"/>
<dbReference type="AlphaFoldDB" id="M1DSS6"/>